<dbReference type="AlphaFoldDB" id="A0A4Q1BLQ0"/>
<dbReference type="PANTHER" id="PTHR43591">
    <property type="entry name" value="METHYLTRANSFERASE"/>
    <property type="match status" value="1"/>
</dbReference>
<dbReference type="GO" id="GO:0008168">
    <property type="term" value="F:methyltransferase activity"/>
    <property type="evidence" value="ECO:0007669"/>
    <property type="project" value="TreeGrafter"/>
</dbReference>
<dbReference type="CDD" id="cd02440">
    <property type="entry name" value="AdoMet_MTases"/>
    <property type="match status" value="1"/>
</dbReference>
<organism evidence="1 2">
    <name type="scientific">Tremella mesenterica</name>
    <name type="common">Jelly fungus</name>
    <dbReference type="NCBI Taxonomy" id="5217"/>
    <lineage>
        <taxon>Eukaryota</taxon>
        <taxon>Fungi</taxon>
        <taxon>Dikarya</taxon>
        <taxon>Basidiomycota</taxon>
        <taxon>Agaricomycotina</taxon>
        <taxon>Tremellomycetes</taxon>
        <taxon>Tremellales</taxon>
        <taxon>Tremellaceae</taxon>
        <taxon>Tremella</taxon>
    </lineage>
</organism>
<dbReference type="Pfam" id="PF13489">
    <property type="entry name" value="Methyltransf_23"/>
    <property type="match status" value="1"/>
</dbReference>
<dbReference type="Gene3D" id="3.40.50.150">
    <property type="entry name" value="Vaccinia Virus protein VP39"/>
    <property type="match status" value="1"/>
</dbReference>
<dbReference type="EMBL" id="SDIL01000043">
    <property type="protein sequence ID" value="RXK38723.1"/>
    <property type="molecule type" value="Genomic_DNA"/>
</dbReference>
<dbReference type="InterPro" id="IPR029063">
    <property type="entry name" value="SAM-dependent_MTases_sf"/>
</dbReference>
<dbReference type="SUPFAM" id="SSF53335">
    <property type="entry name" value="S-adenosyl-L-methionine-dependent methyltransferases"/>
    <property type="match status" value="1"/>
</dbReference>
<keyword evidence="2" id="KW-1185">Reference proteome</keyword>
<accession>A0A4Q1BLQ0</accession>
<sequence>MSTYSLHSSVETRVFRQDLGRLYQAHNAPSGDLASPIFLATLTLDAQHYGFKARQAGKNYWAPFPEVLPDGGRGKRILDIGTGTGVWSGFSPVIWSGLIDRAIEIAQEFPNAEVIGLDLAPVQKDQDVPFNCQFIIEDAARGIPFPDGYFDIVHARVLIVGVRNWKSLIDDMVRVTRPGGLIVSVEMIGRFVIDGLTIEEQRRLVPGIVKWSDYLSAALDNRGLDSCAGRDTVPRIMRNHPQLGDVEIAYCPIPLWPWSDDPHLKHAGEVMLADTVHCAETTRLLVVDGCGIPGSVYDQVPIDFQADIGKPEAHCVLPAWHNWAFKLSNM</sequence>
<dbReference type="Proteomes" id="UP000289152">
    <property type="component" value="Unassembled WGS sequence"/>
</dbReference>
<gene>
    <name evidence="1" type="ORF">M231_04033</name>
</gene>
<dbReference type="STRING" id="5217.A0A4Q1BLQ0"/>
<evidence type="ECO:0000313" key="2">
    <source>
        <dbReference type="Proteomes" id="UP000289152"/>
    </source>
</evidence>
<name>A0A4Q1BLQ0_TREME</name>
<protein>
    <recommendedName>
        <fullName evidence="3">Methyltransferase type 11 domain-containing protein</fullName>
    </recommendedName>
</protein>
<dbReference type="OrthoDB" id="506498at2759"/>
<dbReference type="PANTHER" id="PTHR43591:SF24">
    <property type="entry name" value="2-METHOXY-6-POLYPRENYL-1,4-BENZOQUINOL METHYLASE, MITOCHONDRIAL"/>
    <property type="match status" value="1"/>
</dbReference>
<evidence type="ECO:0008006" key="3">
    <source>
        <dbReference type="Google" id="ProtNLM"/>
    </source>
</evidence>
<evidence type="ECO:0000313" key="1">
    <source>
        <dbReference type="EMBL" id="RXK38723.1"/>
    </source>
</evidence>
<dbReference type="VEuPathDB" id="FungiDB:TREMEDRAFT_57395"/>
<proteinExistence type="predicted"/>
<reference evidence="1 2" key="1">
    <citation type="submission" date="2016-06" db="EMBL/GenBank/DDBJ databases">
        <title>Evolution of pathogenesis and genome organization in the Tremellales.</title>
        <authorList>
            <person name="Cuomo C."/>
            <person name="Litvintseva A."/>
            <person name="Heitman J."/>
            <person name="Chen Y."/>
            <person name="Sun S."/>
            <person name="Springer D."/>
            <person name="Dromer F."/>
            <person name="Young S."/>
            <person name="Zeng Q."/>
            <person name="Chapman S."/>
            <person name="Gujja S."/>
            <person name="Saif S."/>
            <person name="Birren B."/>
        </authorList>
    </citation>
    <scope>NUCLEOTIDE SEQUENCE [LARGE SCALE GENOMIC DNA]</scope>
    <source>
        <strain evidence="1 2">ATCC 28783</strain>
    </source>
</reference>
<dbReference type="InParanoid" id="A0A4Q1BLQ0"/>
<comment type="caution">
    <text evidence="1">The sequence shown here is derived from an EMBL/GenBank/DDBJ whole genome shotgun (WGS) entry which is preliminary data.</text>
</comment>